<feature type="transmembrane region" description="Helical" evidence="8">
    <location>
        <begin position="257"/>
        <end position="277"/>
    </location>
</feature>
<sequence>MTFLKSEKLHVFYSIILGIIGGLVGTAIFGLSGYMISLSFFEPPFFLIILIIAMIKMFGLTKGVSKYLERLLSHDATFKMIGRLRRDYFKNSLASFQDTHSVRYIQKLTSYFDDIEDYYVRIIYPYIVAAFIALILTMLSLIVDPVLLLITLSTSLFILVLMPLVMSKVSNKLKTTRQMNEDKLFDQLYHYIFDYVNLFVVKEDIKTKDNIKDSYKAITLNENKEAKLDLVIEVIGLLVQLLAMIGILYFFRDEHAILIPMIILLLMSYFETIIPVVKPASRYFSVRQSVQDISDYTVMEDKNKQTDLNLEHITFRYPNTKKDVLKDISIHIPTGEKHALIGSSGSGKTTLLNQLIKISDAGVMPQYLDFYNATVEENLTMFGHFNLKDDQNYLQDFDLEHFSLDDYITSNEYLSLGEKKRMQVIRLLIEDKDTWILDEPTASLNTRLKEMVWDILLERNTLIVATHDLSHLEEFDVVHYMENGEIVESGPVNQILSQNGPTKEAYERYKDII</sequence>
<dbReference type="GO" id="GO:0034040">
    <property type="term" value="F:ATPase-coupled lipid transmembrane transporter activity"/>
    <property type="evidence" value="ECO:0007669"/>
    <property type="project" value="TreeGrafter"/>
</dbReference>
<dbReference type="PROSITE" id="PS50893">
    <property type="entry name" value="ABC_TRANSPORTER_2"/>
    <property type="match status" value="1"/>
</dbReference>
<evidence type="ECO:0000256" key="5">
    <source>
        <dbReference type="ARBA" id="ARBA00022989"/>
    </source>
</evidence>
<dbReference type="SUPFAM" id="SSF90123">
    <property type="entry name" value="ABC transporter transmembrane region"/>
    <property type="match status" value="1"/>
</dbReference>
<protein>
    <submittedName>
        <fullName evidence="11">Putative ABC transporter ATP-binding protein</fullName>
    </submittedName>
</protein>
<keyword evidence="3" id="KW-0547">Nucleotide-binding</keyword>
<dbReference type="AlphaFoldDB" id="A0A6V7RRQ6"/>
<keyword evidence="5 8" id="KW-1133">Transmembrane helix</keyword>
<evidence type="ECO:0000256" key="7">
    <source>
        <dbReference type="ARBA" id="ARBA00025074"/>
    </source>
</evidence>
<feature type="transmembrane region" description="Helical" evidence="8">
    <location>
        <begin position="43"/>
        <end position="61"/>
    </location>
</feature>
<evidence type="ECO:0000256" key="8">
    <source>
        <dbReference type="SAM" id="Phobius"/>
    </source>
</evidence>
<evidence type="ECO:0000256" key="4">
    <source>
        <dbReference type="ARBA" id="ARBA00022840"/>
    </source>
</evidence>
<dbReference type="Pfam" id="PF00005">
    <property type="entry name" value="ABC_tran"/>
    <property type="match status" value="1"/>
</dbReference>
<dbReference type="SUPFAM" id="SSF52540">
    <property type="entry name" value="P-loop containing nucleoside triphosphate hydrolases"/>
    <property type="match status" value="1"/>
</dbReference>
<feature type="domain" description="ABC transmembrane type-1" evidence="10">
    <location>
        <begin position="14"/>
        <end position="188"/>
    </location>
</feature>
<dbReference type="Proteomes" id="UP000589351">
    <property type="component" value="Unassembled WGS sequence"/>
</dbReference>
<dbReference type="PANTHER" id="PTHR24221:SF653">
    <property type="entry name" value="TRANSPORT ATP-BINDING PROTEIN CYDC"/>
    <property type="match status" value="1"/>
</dbReference>
<dbReference type="GO" id="GO:0016887">
    <property type="term" value="F:ATP hydrolysis activity"/>
    <property type="evidence" value="ECO:0007669"/>
    <property type="project" value="InterPro"/>
</dbReference>
<gene>
    <name evidence="11" type="ORF">JEODO184_01950</name>
</gene>
<evidence type="ECO:0000256" key="1">
    <source>
        <dbReference type="ARBA" id="ARBA00004651"/>
    </source>
</evidence>
<dbReference type="PANTHER" id="PTHR24221">
    <property type="entry name" value="ATP-BINDING CASSETTE SUB-FAMILY B"/>
    <property type="match status" value="1"/>
</dbReference>
<keyword evidence="2 8" id="KW-0812">Transmembrane</keyword>
<keyword evidence="12" id="KW-1185">Reference proteome</keyword>
<dbReference type="InterPro" id="IPR036640">
    <property type="entry name" value="ABC1_TM_sf"/>
</dbReference>
<evidence type="ECO:0000259" key="10">
    <source>
        <dbReference type="PROSITE" id="PS50929"/>
    </source>
</evidence>
<proteinExistence type="predicted"/>
<dbReference type="PROSITE" id="PS00211">
    <property type="entry name" value="ABC_TRANSPORTER_1"/>
    <property type="match status" value="1"/>
</dbReference>
<comment type="caution">
    <text evidence="11">The sequence shown here is derived from an EMBL/GenBank/DDBJ whole genome shotgun (WGS) entry which is preliminary data.</text>
</comment>
<comment type="subcellular location">
    <subcellularLocation>
        <location evidence="1">Cell membrane</location>
        <topology evidence="1">Multi-pass membrane protein</topology>
    </subcellularLocation>
</comment>
<accession>A0A6V7RRQ6</accession>
<evidence type="ECO:0000256" key="2">
    <source>
        <dbReference type="ARBA" id="ARBA00022692"/>
    </source>
</evidence>
<dbReference type="InterPro" id="IPR039421">
    <property type="entry name" value="Type_1_exporter"/>
</dbReference>
<feature type="transmembrane region" description="Helical" evidence="8">
    <location>
        <begin position="149"/>
        <end position="169"/>
    </location>
</feature>
<dbReference type="RefSeq" id="WP_185126444.1">
    <property type="nucleotide sequence ID" value="NZ_CAJEWD010000008.1"/>
</dbReference>
<dbReference type="PROSITE" id="PS50929">
    <property type="entry name" value="ABC_TM1F"/>
    <property type="match status" value="1"/>
</dbReference>
<feature type="transmembrane region" description="Helical" evidence="8">
    <location>
        <begin position="123"/>
        <end position="143"/>
    </location>
</feature>
<dbReference type="Gene3D" id="3.40.50.300">
    <property type="entry name" value="P-loop containing nucleotide triphosphate hydrolases"/>
    <property type="match status" value="1"/>
</dbReference>
<comment type="function">
    <text evidence="7">May be involved in multidrug export. Transmembrane domains (TMD) form a pore in the cell membrane and the ATP-binding domain (NBD) is responsible for energy generation.</text>
</comment>
<evidence type="ECO:0000313" key="11">
    <source>
        <dbReference type="EMBL" id="CAD2080508.1"/>
    </source>
</evidence>
<dbReference type="InterPro" id="IPR003593">
    <property type="entry name" value="AAA+_ATPase"/>
</dbReference>
<dbReference type="EMBL" id="CAJEWD010000008">
    <property type="protein sequence ID" value="CAD2080508.1"/>
    <property type="molecule type" value="Genomic_DNA"/>
</dbReference>
<dbReference type="SMART" id="SM00382">
    <property type="entry name" value="AAA"/>
    <property type="match status" value="1"/>
</dbReference>
<dbReference type="InterPro" id="IPR003439">
    <property type="entry name" value="ABC_transporter-like_ATP-bd"/>
</dbReference>
<keyword evidence="4 11" id="KW-0067">ATP-binding</keyword>
<dbReference type="InterPro" id="IPR017871">
    <property type="entry name" value="ABC_transporter-like_CS"/>
</dbReference>
<dbReference type="GO" id="GO:0005886">
    <property type="term" value="C:plasma membrane"/>
    <property type="evidence" value="ECO:0007669"/>
    <property type="project" value="UniProtKB-SubCell"/>
</dbReference>
<dbReference type="Gene3D" id="1.20.1560.10">
    <property type="entry name" value="ABC transporter type 1, transmembrane domain"/>
    <property type="match status" value="1"/>
</dbReference>
<evidence type="ECO:0000259" key="9">
    <source>
        <dbReference type="PROSITE" id="PS50893"/>
    </source>
</evidence>
<evidence type="ECO:0000256" key="6">
    <source>
        <dbReference type="ARBA" id="ARBA00023136"/>
    </source>
</evidence>
<reference evidence="11 12" key="1">
    <citation type="submission" date="2020-07" db="EMBL/GenBank/DDBJ databases">
        <authorList>
            <person name="Criscuolo A."/>
        </authorList>
    </citation>
    <scope>NUCLEOTIDE SEQUENCE [LARGE SCALE GENOMIC DNA]</scope>
    <source>
        <strain evidence="11">CIP111649</strain>
    </source>
</reference>
<feature type="transmembrane region" description="Helical" evidence="8">
    <location>
        <begin position="12"/>
        <end position="37"/>
    </location>
</feature>
<dbReference type="InterPro" id="IPR011527">
    <property type="entry name" value="ABC1_TM_dom"/>
</dbReference>
<evidence type="ECO:0000256" key="3">
    <source>
        <dbReference type="ARBA" id="ARBA00022741"/>
    </source>
</evidence>
<dbReference type="InterPro" id="IPR027417">
    <property type="entry name" value="P-loop_NTPase"/>
</dbReference>
<organism evidence="11 12">
    <name type="scientific">Jeotgalicoccus meleagridis</name>
    <dbReference type="NCBI Taxonomy" id="2759181"/>
    <lineage>
        <taxon>Bacteria</taxon>
        <taxon>Bacillati</taxon>
        <taxon>Bacillota</taxon>
        <taxon>Bacilli</taxon>
        <taxon>Bacillales</taxon>
        <taxon>Staphylococcaceae</taxon>
        <taxon>Jeotgalicoccus</taxon>
    </lineage>
</organism>
<dbReference type="GO" id="GO:0140359">
    <property type="term" value="F:ABC-type transporter activity"/>
    <property type="evidence" value="ECO:0007669"/>
    <property type="project" value="InterPro"/>
</dbReference>
<feature type="domain" description="ABC transporter" evidence="9">
    <location>
        <begin position="308"/>
        <end position="508"/>
    </location>
</feature>
<feature type="transmembrane region" description="Helical" evidence="8">
    <location>
        <begin position="230"/>
        <end position="251"/>
    </location>
</feature>
<evidence type="ECO:0000313" key="12">
    <source>
        <dbReference type="Proteomes" id="UP000589351"/>
    </source>
</evidence>
<keyword evidence="6 8" id="KW-0472">Membrane</keyword>
<name>A0A6V7RRQ6_9STAP</name>
<dbReference type="GO" id="GO:0005524">
    <property type="term" value="F:ATP binding"/>
    <property type="evidence" value="ECO:0007669"/>
    <property type="project" value="UniProtKB-KW"/>
</dbReference>